<dbReference type="SMART" id="SM00530">
    <property type="entry name" value="HTH_XRE"/>
    <property type="match status" value="1"/>
</dbReference>
<name>A0A0A7LD73_9ARCH</name>
<keyword evidence="2 4" id="KW-0238">DNA-binding</keyword>
<reference evidence="6 7" key="1">
    <citation type="journal article" date="2014" name="Appl. Environ. Microbiol.">
        <title>Comparative Genome Analysis of 'Candidatus Methanoplasma termitum' Indicates a New Mode of Energy Metabolism in the Seventh Order of Methanogens.</title>
        <authorList>
            <person name="Lang K."/>
            <person name="Schuldes J."/>
            <person name="Klingl A."/>
            <person name="Poehlein A."/>
            <person name="Daniel R."/>
            <person name="Brune A."/>
        </authorList>
    </citation>
    <scope>NUCLEOTIDE SEQUENCE [LARGE SCALE GENOMIC DNA]</scope>
    <source>
        <strain evidence="7">Mpt1</strain>
    </source>
</reference>
<gene>
    <name evidence="6" type="ORF">Mpt1_c12180</name>
</gene>
<accession>A0A0A7LD73</accession>
<dbReference type="GO" id="GO:0003677">
    <property type="term" value="F:DNA binding"/>
    <property type="evidence" value="ECO:0007669"/>
    <property type="project" value="UniProtKB-KW"/>
</dbReference>
<dbReference type="Proteomes" id="UP000030787">
    <property type="component" value="Chromosome"/>
</dbReference>
<evidence type="ECO:0000256" key="2">
    <source>
        <dbReference type="ARBA" id="ARBA00023125"/>
    </source>
</evidence>
<dbReference type="HOGENOM" id="CLU_075726_0_0_2"/>
<keyword evidence="3 4" id="KW-0804">Transcription</keyword>
<dbReference type="Pfam" id="PF26553">
    <property type="entry name" value="PDDEXK_19"/>
    <property type="match status" value="1"/>
</dbReference>
<keyword evidence="7" id="KW-1185">Reference proteome</keyword>
<sequence>MSREELINTTRSVLAKAGFEISSALNLRSICFDIVGRKDETLLIIKVLSNVDAFSRENADDMKVLADALKATPLLIGETSSSGPLEAGIVYSRFKIPIISNETLGEHLLEDVPPFIFAAPGGLYVKIDGELLRKIRETDGISLGTLAEVTGVSRRTIQMYESGMGAMIDAAMRLEEFLKVPIIEPVNPFEYASKKKPEDYEVKTGEHTSSNTLNRLLEIGFAITPVTKSPFEAISRSRQTVFLTGLGVDEERLIQKAIIASEISKIAGKHSLIIVERGRPAESIESTAVVTSEELKKIDDQDELTDLALSRSTKK</sequence>
<dbReference type="OrthoDB" id="31424at2157"/>
<evidence type="ECO:0000256" key="4">
    <source>
        <dbReference type="HAMAP-Rule" id="MF_00584"/>
    </source>
</evidence>
<evidence type="ECO:0000256" key="1">
    <source>
        <dbReference type="ARBA" id="ARBA00023015"/>
    </source>
</evidence>
<dbReference type="HAMAP" id="MF_00584">
    <property type="entry name" value="HTH_type_cro_C1"/>
    <property type="match status" value="1"/>
</dbReference>
<dbReference type="InterPro" id="IPR010982">
    <property type="entry name" value="Lambda_DNA-bd_dom_sf"/>
</dbReference>
<dbReference type="EMBL" id="CP010070">
    <property type="protein sequence ID" value="AIZ57080.1"/>
    <property type="molecule type" value="Genomic_DNA"/>
</dbReference>
<dbReference type="InterPro" id="IPR020886">
    <property type="entry name" value="MTH_967-like"/>
</dbReference>
<evidence type="ECO:0000256" key="3">
    <source>
        <dbReference type="ARBA" id="ARBA00023163"/>
    </source>
</evidence>
<dbReference type="SUPFAM" id="SSF47413">
    <property type="entry name" value="lambda repressor-like DNA-binding domains"/>
    <property type="match status" value="1"/>
</dbReference>
<evidence type="ECO:0000313" key="6">
    <source>
        <dbReference type="EMBL" id="AIZ57080.1"/>
    </source>
</evidence>
<dbReference type="InterPro" id="IPR001387">
    <property type="entry name" value="Cro/C1-type_HTH"/>
</dbReference>
<dbReference type="GeneID" id="24818880"/>
<keyword evidence="1 4" id="KW-0805">Transcription regulation</keyword>
<dbReference type="InterPro" id="IPR059051">
    <property type="entry name" value="MTH_967_PDDEXK"/>
</dbReference>
<dbReference type="NCBIfam" id="NF003162">
    <property type="entry name" value="PRK04140.1"/>
    <property type="match status" value="1"/>
</dbReference>
<dbReference type="KEGG" id="mear:Mpt1_c12180"/>
<proteinExistence type="inferred from homology"/>
<dbReference type="CDD" id="cd00093">
    <property type="entry name" value="HTH_XRE"/>
    <property type="match status" value="1"/>
</dbReference>
<dbReference type="PROSITE" id="PS50943">
    <property type="entry name" value="HTH_CROC1"/>
    <property type="match status" value="1"/>
</dbReference>
<organism evidence="6 7">
    <name type="scientific">Candidatus Methanoplasma termitum</name>
    <dbReference type="NCBI Taxonomy" id="1577791"/>
    <lineage>
        <taxon>Archaea</taxon>
        <taxon>Methanobacteriati</taxon>
        <taxon>Thermoplasmatota</taxon>
        <taxon>Thermoplasmata</taxon>
        <taxon>Methanomassiliicoccales</taxon>
        <taxon>Methanomassiliicoccaceae</taxon>
        <taxon>Candidatus Methanoplasma</taxon>
    </lineage>
</organism>
<feature type="domain" description="HTH cro/C1-type" evidence="5">
    <location>
        <begin position="132"/>
        <end position="189"/>
    </location>
</feature>
<dbReference type="GO" id="GO:0003700">
    <property type="term" value="F:DNA-binding transcription factor activity"/>
    <property type="evidence" value="ECO:0007669"/>
    <property type="project" value="UniProtKB-UniRule"/>
</dbReference>
<dbReference type="AlphaFoldDB" id="A0A0A7LD73"/>
<dbReference type="Gene3D" id="1.10.260.40">
    <property type="entry name" value="lambda repressor-like DNA-binding domains"/>
    <property type="match status" value="1"/>
</dbReference>
<protein>
    <recommendedName>
        <fullName evidence="4">Putative HTH-type transcriptional regulatory protein Mpt1_c12180</fullName>
    </recommendedName>
</protein>
<evidence type="ECO:0000313" key="7">
    <source>
        <dbReference type="Proteomes" id="UP000030787"/>
    </source>
</evidence>
<dbReference type="STRING" id="1577791.Mpt1_c12180"/>
<evidence type="ECO:0000259" key="5">
    <source>
        <dbReference type="PROSITE" id="PS50943"/>
    </source>
</evidence>
<dbReference type="Pfam" id="PF01381">
    <property type="entry name" value="HTH_3"/>
    <property type="match status" value="1"/>
</dbReference>
<dbReference type="RefSeq" id="WP_048113114.1">
    <property type="nucleotide sequence ID" value="NZ_CP010070.1"/>
</dbReference>